<organism evidence="1 2">
    <name type="scientific">Mycobacterium paraffinicum</name>
    <dbReference type="NCBI Taxonomy" id="53378"/>
    <lineage>
        <taxon>Bacteria</taxon>
        <taxon>Bacillati</taxon>
        <taxon>Actinomycetota</taxon>
        <taxon>Actinomycetes</taxon>
        <taxon>Mycobacteriales</taxon>
        <taxon>Mycobacteriaceae</taxon>
        <taxon>Mycobacterium</taxon>
    </lineage>
</organism>
<proteinExistence type="predicted"/>
<dbReference type="Proteomes" id="UP001501417">
    <property type="component" value="Unassembled WGS sequence"/>
</dbReference>
<name>A0ABP8F635_9MYCO</name>
<dbReference type="RefSeq" id="WP_264043596.1">
    <property type="nucleotide sequence ID" value="NZ_BAABGF010000052.1"/>
</dbReference>
<protein>
    <recommendedName>
        <fullName evidence="3">TIGR04255 family protein</fullName>
    </recommendedName>
</protein>
<reference evidence="2" key="1">
    <citation type="journal article" date="2019" name="Int. J. Syst. Evol. Microbiol.">
        <title>The Global Catalogue of Microorganisms (GCM) 10K type strain sequencing project: providing services to taxonomists for standard genome sequencing and annotation.</title>
        <authorList>
            <consortium name="The Broad Institute Genomics Platform"/>
            <consortium name="The Broad Institute Genome Sequencing Center for Infectious Disease"/>
            <person name="Wu L."/>
            <person name="Ma J."/>
        </authorList>
    </citation>
    <scope>NUCLEOTIDE SEQUENCE [LARGE SCALE GENOMIC DNA]</scope>
    <source>
        <strain evidence="2">JCM 17782</strain>
    </source>
</reference>
<evidence type="ECO:0000313" key="2">
    <source>
        <dbReference type="Proteomes" id="UP001501417"/>
    </source>
</evidence>
<dbReference type="EMBL" id="BAABGF010000052">
    <property type="protein sequence ID" value="GAA4296027.1"/>
    <property type="molecule type" value="Genomic_DNA"/>
</dbReference>
<dbReference type="NCBIfam" id="TIGR04255">
    <property type="entry name" value="sporadTIGR04255"/>
    <property type="match status" value="1"/>
</dbReference>
<accession>A0ABP8F635</accession>
<evidence type="ECO:0000313" key="1">
    <source>
        <dbReference type="EMBL" id="GAA4296027.1"/>
    </source>
</evidence>
<evidence type="ECO:0008006" key="3">
    <source>
        <dbReference type="Google" id="ProtNLM"/>
    </source>
</evidence>
<gene>
    <name evidence="1" type="ORF">GCM10023161_46990</name>
</gene>
<sequence length="248" mass="27488">MTDVAPRRKYPNPPIVEVICQVTFTEAVSWSAASPGLLYARIRDDYPAEPNAQTAIEASVDGENGQLQVKRGGLRFVYSNSDQNRRLVANEDNLSVNALPPYENWDSLATRFREALKAFRDEFGAFTPAAVSLRYINRVIVPGESVRPTDYFNVPVVMAHQPDSRTRAFVSRSESISAETSIETTVTFASVAHAVEGESAFMLDIDLSIPAPSDADVDQMVELATVLHKWENHEFESSITDACRKLFG</sequence>
<dbReference type="InterPro" id="IPR026349">
    <property type="entry name" value="CHP04255"/>
</dbReference>
<comment type="caution">
    <text evidence="1">The sequence shown here is derived from an EMBL/GenBank/DDBJ whole genome shotgun (WGS) entry which is preliminary data.</text>
</comment>
<keyword evidence="2" id="KW-1185">Reference proteome</keyword>